<dbReference type="Pfam" id="PF25372">
    <property type="entry name" value="DUF7885"/>
    <property type="match status" value="1"/>
</dbReference>
<dbReference type="Gene3D" id="3.80.10.10">
    <property type="entry name" value="Ribonuclease Inhibitor"/>
    <property type="match status" value="1"/>
</dbReference>
<dbReference type="EMBL" id="VLTO01000055">
    <property type="protein sequence ID" value="KAA0171269.1"/>
    <property type="molecule type" value="Genomic_DNA"/>
</dbReference>
<dbReference type="InterPro" id="IPR032675">
    <property type="entry name" value="LRR_dom_sf"/>
</dbReference>
<protein>
    <recommendedName>
        <fullName evidence="1">F-box/LRR-repeat protein 15-like leucin rich repeat domain-containing protein</fullName>
    </recommendedName>
</protein>
<dbReference type="GO" id="GO:0019005">
    <property type="term" value="C:SCF ubiquitin ligase complex"/>
    <property type="evidence" value="ECO:0007669"/>
    <property type="project" value="TreeGrafter"/>
</dbReference>
<comment type="caution">
    <text evidence="2">The sequence shown here is derived from an EMBL/GenBank/DDBJ whole genome shotgun (WGS) entry which is preliminary data.</text>
</comment>
<feature type="domain" description="F-box/LRR-repeat protein 15-like leucin rich repeat" evidence="1">
    <location>
        <begin position="234"/>
        <end position="311"/>
    </location>
</feature>
<sequence length="360" mass="36976">MWATPGWDAPPIGWEAKPAASGSLPRLDELAADAVVMAWAGEAATRKLGADESMMFESIRDAAPGAAERLLSSAVSRGAHVAAMFGPGIRNVSLRGAALDRKLGSQLAECTDCVLLGLTGCGGIDEDAVAEATARMPLRSVTLDGTVDALLELRGCTCIDPESLSAGVAAMLAGGAARHLGLAETGSLDLSWNERLSPAALLACLERAADLRRLELRNVGCDCDEMMSDAQARVLFQACSRLETVVLTRCDGVGDGAAEALAALPCLGSLDLSWSQALSDAGLASLLAGAGAPLRHLRLEGCKSITEAGLRLVPSLPGAGALRSLELQWVNSAGAGEAAALRAGMPLARVVDYFGGAMDE</sequence>
<dbReference type="SUPFAM" id="SSF52047">
    <property type="entry name" value="RNI-like"/>
    <property type="match status" value="1"/>
</dbReference>
<gene>
    <name evidence="2" type="ORF">FNF27_06388</name>
</gene>
<dbReference type="AlphaFoldDB" id="A0A5A8E198"/>
<evidence type="ECO:0000259" key="1">
    <source>
        <dbReference type="Pfam" id="PF25372"/>
    </source>
</evidence>
<name>A0A5A8E198_CAFRO</name>
<accession>A0A5A8E198</accession>
<dbReference type="SMART" id="SM00367">
    <property type="entry name" value="LRR_CC"/>
    <property type="match status" value="3"/>
</dbReference>
<dbReference type="Proteomes" id="UP000322899">
    <property type="component" value="Unassembled WGS sequence"/>
</dbReference>
<dbReference type="GO" id="GO:0031146">
    <property type="term" value="P:SCF-dependent proteasomal ubiquitin-dependent protein catabolic process"/>
    <property type="evidence" value="ECO:0007669"/>
    <property type="project" value="TreeGrafter"/>
</dbReference>
<organism evidence="2 3">
    <name type="scientific">Cafeteria roenbergensis</name>
    <name type="common">Marine flagellate</name>
    <dbReference type="NCBI Taxonomy" id="33653"/>
    <lineage>
        <taxon>Eukaryota</taxon>
        <taxon>Sar</taxon>
        <taxon>Stramenopiles</taxon>
        <taxon>Bigyra</taxon>
        <taxon>Opalozoa</taxon>
        <taxon>Bicosoecida</taxon>
        <taxon>Cafeteriaceae</taxon>
        <taxon>Cafeteria</taxon>
    </lineage>
</organism>
<evidence type="ECO:0000313" key="2">
    <source>
        <dbReference type="EMBL" id="KAA0171269.1"/>
    </source>
</evidence>
<dbReference type="InterPro" id="IPR006553">
    <property type="entry name" value="Leu-rich_rpt_Cys-con_subtyp"/>
</dbReference>
<reference evidence="2 3" key="1">
    <citation type="submission" date="2019-07" db="EMBL/GenBank/DDBJ databases">
        <title>Genomes of Cafeteria roenbergensis.</title>
        <authorList>
            <person name="Fischer M.G."/>
            <person name="Hackl T."/>
            <person name="Roman M."/>
        </authorList>
    </citation>
    <scope>NUCLEOTIDE SEQUENCE [LARGE SCALE GENOMIC DNA]</scope>
    <source>
        <strain evidence="2 3">E4-10P</strain>
    </source>
</reference>
<proteinExistence type="predicted"/>
<dbReference type="InterPro" id="IPR057207">
    <property type="entry name" value="FBXL15_LRR"/>
</dbReference>
<evidence type="ECO:0000313" key="3">
    <source>
        <dbReference type="Proteomes" id="UP000322899"/>
    </source>
</evidence>
<dbReference type="PANTHER" id="PTHR13318">
    <property type="entry name" value="PARTNER OF PAIRED, ISOFORM B-RELATED"/>
    <property type="match status" value="1"/>
</dbReference>